<feature type="compositionally biased region" description="Basic and acidic residues" evidence="1">
    <location>
        <begin position="154"/>
        <end position="174"/>
    </location>
</feature>
<reference evidence="2 3" key="1">
    <citation type="journal article" date="2021" name="BMC Genomics">
        <title>Datura genome reveals duplications of psychoactive alkaloid biosynthetic genes and high mutation rate following tissue culture.</title>
        <authorList>
            <person name="Rajewski A."/>
            <person name="Carter-House D."/>
            <person name="Stajich J."/>
            <person name="Litt A."/>
        </authorList>
    </citation>
    <scope>NUCLEOTIDE SEQUENCE [LARGE SCALE GENOMIC DNA]</scope>
    <source>
        <strain evidence="2">AR-01</strain>
    </source>
</reference>
<dbReference type="Proteomes" id="UP000823775">
    <property type="component" value="Unassembled WGS sequence"/>
</dbReference>
<keyword evidence="3" id="KW-1185">Reference proteome</keyword>
<proteinExistence type="predicted"/>
<accession>A0ABS8UXF6</accession>
<evidence type="ECO:0000256" key="1">
    <source>
        <dbReference type="SAM" id="MobiDB-lite"/>
    </source>
</evidence>
<protein>
    <submittedName>
        <fullName evidence="2">Uncharacterized protein</fullName>
    </submittedName>
</protein>
<organism evidence="2 3">
    <name type="scientific">Datura stramonium</name>
    <name type="common">Jimsonweed</name>
    <name type="synonym">Common thornapple</name>
    <dbReference type="NCBI Taxonomy" id="4076"/>
    <lineage>
        <taxon>Eukaryota</taxon>
        <taxon>Viridiplantae</taxon>
        <taxon>Streptophyta</taxon>
        <taxon>Embryophyta</taxon>
        <taxon>Tracheophyta</taxon>
        <taxon>Spermatophyta</taxon>
        <taxon>Magnoliopsida</taxon>
        <taxon>eudicotyledons</taxon>
        <taxon>Gunneridae</taxon>
        <taxon>Pentapetalae</taxon>
        <taxon>asterids</taxon>
        <taxon>lamiids</taxon>
        <taxon>Solanales</taxon>
        <taxon>Solanaceae</taxon>
        <taxon>Solanoideae</taxon>
        <taxon>Datureae</taxon>
        <taxon>Datura</taxon>
    </lineage>
</organism>
<dbReference type="EMBL" id="JACEIK010002762">
    <property type="protein sequence ID" value="MCD9638708.1"/>
    <property type="molecule type" value="Genomic_DNA"/>
</dbReference>
<gene>
    <name evidence="2" type="ORF">HAX54_022844</name>
</gene>
<evidence type="ECO:0000313" key="2">
    <source>
        <dbReference type="EMBL" id="MCD9638708.1"/>
    </source>
</evidence>
<evidence type="ECO:0000313" key="3">
    <source>
        <dbReference type="Proteomes" id="UP000823775"/>
    </source>
</evidence>
<comment type="caution">
    <text evidence="2">The sequence shown here is derived from an EMBL/GenBank/DDBJ whole genome shotgun (WGS) entry which is preliminary data.</text>
</comment>
<name>A0ABS8UXF6_DATST</name>
<feature type="region of interest" description="Disordered" evidence="1">
    <location>
        <begin position="144"/>
        <end position="186"/>
    </location>
</feature>
<feature type="region of interest" description="Disordered" evidence="1">
    <location>
        <begin position="1"/>
        <end position="37"/>
    </location>
</feature>
<sequence>MAPKASRGKGVASSSHENKRYRLGQETPNEDARMQPQPPKCYGLHWFMEQEEGVDKDKGEKRQRLSFGGFLTQFLRGHQIDEEVVNYRPWYDPKGIDVKKKKKPEGIHCLCCPSVKEQIQQLNMDYRFSEHSRALYRVGPRIEEPLDDYDATDEEKARVDSNLESKDDGDDSKMGEVVFARTDDED</sequence>